<dbReference type="OrthoDB" id="292964at2759"/>
<comment type="catalytic activity">
    <reaction evidence="1 7">
        <text>Thiol-dependent hydrolysis of ester, thioester, amide, peptide and isopeptide bonds formed by the C-terminal Gly of ubiquitin (a 76-residue protein attached to proteins as an intracellular targeting signal).</text>
        <dbReference type="EC" id="3.4.19.12"/>
    </reaction>
</comment>
<feature type="compositionally biased region" description="Pro residues" evidence="8">
    <location>
        <begin position="529"/>
        <end position="543"/>
    </location>
</feature>
<dbReference type="AlphaFoldDB" id="A0A9N9F7J7"/>
<dbReference type="InterPro" id="IPR018200">
    <property type="entry name" value="USP_CS"/>
</dbReference>
<feature type="compositionally biased region" description="Pro residues" evidence="8">
    <location>
        <begin position="458"/>
        <end position="467"/>
    </location>
</feature>
<dbReference type="InterPro" id="IPR050185">
    <property type="entry name" value="Ub_carboxyl-term_hydrolase"/>
</dbReference>
<dbReference type="PANTHER" id="PTHR21646">
    <property type="entry name" value="UBIQUITIN CARBOXYL-TERMINAL HYDROLASE"/>
    <property type="match status" value="1"/>
</dbReference>
<dbReference type="PROSITE" id="PS00973">
    <property type="entry name" value="USP_2"/>
    <property type="match status" value="1"/>
</dbReference>
<dbReference type="InterPro" id="IPR001394">
    <property type="entry name" value="Peptidase_C19_UCH"/>
</dbReference>
<reference evidence="11" key="1">
    <citation type="submission" date="2021-06" db="EMBL/GenBank/DDBJ databases">
        <authorList>
            <person name="Kallberg Y."/>
            <person name="Tangrot J."/>
            <person name="Rosling A."/>
        </authorList>
    </citation>
    <scope>NUCLEOTIDE SEQUENCE</scope>
    <source>
        <strain evidence="11">CL551</strain>
    </source>
</reference>
<gene>
    <name evidence="11" type="ORF">AMORRO_LOCUS3883</name>
</gene>
<feature type="domain" description="Rhodanese" evidence="9">
    <location>
        <begin position="210"/>
        <end position="335"/>
    </location>
</feature>
<evidence type="ECO:0000256" key="1">
    <source>
        <dbReference type="ARBA" id="ARBA00000707"/>
    </source>
</evidence>
<comment type="similarity">
    <text evidence="2 7">Belongs to the peptidase C19 family.</text>
</comment>
<evidence type="ECO:0000313" key="12">
    <source>
        <dbReference type="Proteomes" id="UP000789342"/>
    </source>
</evidence>
<keyword evidence="6 7" id="KW-0788">Thiol protease</keyword>
<feature type="region of interest" description="Disordered" evidence="8">
    <location>
        <begin position="524"/>
        <end position="549"/>
    </location>
</feature>
<feature type="region of interest" description="Disordered" evidence="8">
    <location>
        <begin position="448"/>
        <end position="498"/>
    </location>
</feature>
<evidence type="ECO:0000259" key="10">
    <source>
        <dbReference type="PROSITE" id="PS50235"/>
    </source>
</evidence>
<feature type="compositionally biased region" description="Basic and acidic residues" evidence="8">
    <location>
        <begin position="105"/>
        <end position="118"/>
    </location>
</feature>
<dbReference type="SUPFAM" id="SSF52821">
    <property type="entry name" value="Rhodanese/Cell cycle control phosphatase"/>
    <property type="match status" value="1"/>
</dbReference>
<dbReference type="InterPro" id="IPR028889">
    <property type="entry name" value="USP"/>
</dbReference>
<dbReference type="SMART" id="SM00450">
    <property type="entry name" value="RHOD"/>
    <property type="match status" value="1"/>
</dbReference>
<evidence type="ECO:0000256" key="4">
    <source>
        <dbReference type="ARBA" id="ARBA00022786"/>
    </source>
</evidence>
<dbReference type="EC" id="3.4.19.12" evidence="7"/>
<keyword evidence="12" id="KW-1185">Reference proteome</keyword>
<dbReference type="CDD" id="cd02674">
    <property type="entry name" value="Peptidase_C19R"/>
    <property type="match status" value="1"/>
</dbReference>
<evidence type="ECO:0000256" key="7">
    <source>
        <dbReference type="RuleBase" id="RU366025"/>
    </source>
</evidence>
<dbReference type="GO" id="GO:0016579">
    <property type="term" value="P:protein deubiquitination"/>
    <property type="evidence" value="ECO:0007669"/>
    <property type="project" value="InterPro"/>
</dbReference>
<feature type="region of interest" description="Disordered" evidence="8">
    <location>
        <begin position="340"/>
        <end position="369"/>
    </location>
</feature>
<dbReference type="Gene3D" id="1.20.58.80">
    <property type="entry name" value="Phosphotransferase system, lactose/cellobiose-type IIA subunit"/>
    <property type="match status" value="1"/>
</dbReference>
<dbReference type="InterPro" id="IPR001763">
    <property type="entry name" value="Rhodanese-like_dom"/>
</dbReference>
<evidence type="ECO:0000256" key="5">
    <source>
        <dbReference type="ARBA" id="ARBA00022801"/>
    </source>
</evidence>
<dbReference type="GO" id="GO:0004843">
    <property type="term" value="F:cysteine-type deubiquitinase activity"/>
    <property type="evidence" value="ECO:0007669"/>
    <property type="project" value="UniProtKB-UniRule"/>
</dbReference>
<dbReference type="PROSITE" id="PS50235">
    <property type="entry name" value="USP_3"/>
    <property type="match status" value="1"/>
</dbReference>
<keyword evidence="5 7" id="KW-0378">Hydrolase</keyword>
<evidence type="ECO:0000313" key="11">
    <source>
        <dbReference type="EMBL" id="CAG8514277.1"/>
    </source>
</evidence>
<dbReference type="SUPFAM" id="SSF54001">
    <property type="entry name" value="Cysteine proteinases"/>
    <property type="match status" value="1"/>
</dbReference>
<sequence length="927" mass="104048">MSSLTFAQLKRNAADLPAGNYTVKQWLNSVRKLLDEAKSAKKRGDPETVYVCGVRASTIILKTLPNHVGLEEALKDTIIKTNYQKLKDEVKDILTEAENAAKILQGKEDERNRSEAKVQTENMQMPQPISSPSSQIPQNDIAVDQKLESPPNPELSRSPVYIVGGNMIGNVTSTSDPNVPVAIPSPLKDFPPCEAIQANQLRKFLDMREDPPSILVLDVRNRAEFDKGHIKTKNIVCLEPFLLKDGISSIDIEARLSLSPKHERDLFSNRHAFDLIVYHDQDSVCLNKSIYNGNVMHNLFKAITETEFKKRLPREPVLLNGGFKAWVRLVGNNGIECNDSEQVDESDLGGSGVNIPTRDRKIEDGDRSKRSGLVISDESSAWIDSFGDLRISTSPQRQEDIFNKINNNEVISLGRSSYITSYMDFYSQLSNSQVQSMTGSNYANTNNYSSAGVATRPVGPPNKPLPQKPSQKSSVDSSSSASPNSNEKSNTNSSGTSLKRRLTIFDHPYHGFSVVENPEFLPLSQQAQIPPPPKPKRPLPQTPIPKSDDKTVTNEVIEMPSPQQTTGGTQDTHMAMSYRPEQIHHASENSFSQLGYGIGSTGLKNLGNTCFMNSVIQCLSGTVPFARYFLDGSYKRHINKDNPFGTKGVLTEAFATLIRAMWSENYTFVSPVTFKDAIGRFAPQFSGSDQHDSQEFLAFLLDEPHVASGIEWEKYLMRDSSVVVSLFQGQFRNRLTCMICQRTSTTYNAFMYLSLPIPQKYKGERIDLETCLKHFVKEEVMEGNDAWHCPRCNCRRRATKQLTISRLPDVLLIHLKRFSFDGPFRNKLETMVDFPLRNLDLTTYVPAQMSQPTSTDSYQWKSDIPGIGNIRQTGPFVYDLYAVSNHYGGLNGGHYTACVRNGYRHEWRNFDDSRVSMCDMQDVKVFF</sequence>
<dbReference type="InterPro" id="IPR038765">
    <property type="entry name" value="Papain-like_cys_pep_sf"/>
</dbReference>
<dbReference type="EMBL" id="CAJVPV010001975">
    <property type="protein sequence ID" value="CAG8514277.1"/>
    <property type="molecule type" value="Genomic_DNA"/>
</dbReference>
<evidence type="ECO:0000256" key="6">
    <source>
        <dbReference type="ARBA" id="ARBA00022807"/>
    </source>
</evidence>
<protein>
    <recommendedName>
        <fullName evidence="7">Ubiquitin carboxyl-terminal hydrolase</fullName>
        <ecNumber evidence="7">3.4.19.12</ecNumber>
    </recommendedName>
</protein>
<name>A0A9N9F7J7_9GLOM</name>
<evidence type="ECO:0000256" key="8">
    <source>
        <dbReference type="SAM" id="MobiDB-lite"/>
    </source>
</evidence>
<feature type="domain" description="USP" evidence="10">
    <location>
        <begin position="601"/>
        <end position="927"/>
    </location>
</feature>
<accession>A0A9N9F7J7</accession>
<dbReference type="PROSITE" id="PS50206">
    <property type="entry name" value="RHODANESE_3"/>
    <property type="match status" value="1"/>
</dbReference>
<dbReference type="Gene3D" id="3.90.70.10">
    <property type="entry name" value="Cysteine proteinases"/>
    <property type="match status" value="1"/>
</dbReference>
<feature type="region of interest" description="Disordered" evidence="8">
    <location>
        <begin position="105"/>
        <end position="137"/>
    </location>
</feature>
<keyword evidence="3 7" id="KW-0645">Protease</keyword>
<dbReference type="Proteomes" id="UP000789342">
    <property type="component" value="Unassembled WGS sequence"/>
</dbReference>
<evidence type="ECO:0000256" key="2">
    <source>
        <dbReference type="ARBA" id="ARBA00009085"/>
    </source>
</evidence>
<proteinExistence type="inferred from homology"/>
<dbReference type="Pfam" id="PF00443">
    <property type="entry name" value="UCH"/>
    <property type="match status" value="1"/>
</dbReference>
<evidence type="ECO:0000259" key="9">
    <source>
        <dbReference type="PROSITE" id="PS50206"/>
    </source>
</evidence>
<evidence type="ECO:0000256" key="3">
    <source>
        <dbReference type="ARBA" id="ARBA00022670"/>
    </source>
</evidence>
<keyword evidence="4 7" id="KW-0833">Ubl conjugation pathway</keyword>
<organism evidence="11 12">
    <name type="scientific">Acaulospora morrowiae</name>
    <dbReference type="NCBI Taxonomy" id="94023"/>
    <lineage>
        <taxon>Eukaryota</taxon>
        <taxon>Fungi</taxon>
        <taxon>Fungi incertae sedis</taxon>
        <taxon>Mucoromycota</taxon>
        <taxon>Glomeromycotina</taxon>
        <taxon>Glomeromycetes</taxon>
        <taxon>Diversisporales</taxon>
        <taxon>Acaulosporaceae</taxon>
        <taxon>Acaulospora</taxon>
    </lineage>
</organism>
<dbReference type="PROSITE" id="PS00972">
    <property type="entry name" value="USP_1"/>
    <property type="match status" value="1"/>
</dbReference>
<dbReference type="GO" id="GO:0006508">
    <property type="term" value="P:proteolysis"/>
    <property type="evidence" value="ECO:0007669"/>
    <property type="project" value="UniProtKB-KW"/>
</dbReference>
<dbReference type="InterPro" id="IPR036873">
    <property type="entry name" value="Rhodanese-like_dom_sf"/>
</dbReference>
<dbReference type="Pfam" id="PF00581">
    <property type="entry name" value="Rhodanese"/>
    <property type="match status" value="1"/>
</dbReference>
<feature type="compositionally biased region" description="Low complexity" evidence="8">
    <location>
        <begin position="468"/>
        <end position="490"/>
    </location>
</feature>
<dbReference type="Gene3D" id="3.40.250.10">
    <property type="entry name" value="Rhodanese-like domain"/>
    <property type="match status" value="1"/>
</dbReference>
<comment type="caution">
    <text evidence="11">The sequence shown here is derived from an EMBL/GenBank/DDBJ whole genome shotgun (WGS) entry which is preliminary data.</text>
</comment>
<feature type="compositionally biased region" description="Low complexity" evidence="8">
    <location>
        <begin position="123"/>
        <end position="137"/>
    </location>
</feature>
<dbReference type="PANTHER" id="PTHR21646:SF95">
    <property type="entry name" value="UBIQUITIN CARBOXYL-TERMINAL HYDROLASE 4-RELATED"/>
    <property type="match status" value="1"/>
</dbReference>
<feature type="compositionally biased region" description="Basic and acidic residues" evidence="8">
    <location>
        <begin position="357"/>
        <end position="369"/>
    </location>
</feature>